<dbReference type="RefSeq" id="XP_013254966.1">
    <property type="nucleotide sequence ID" value="XM_013399512.1"/>
</dbReference>
<organism evidence="7 8">
    <name type="scientific">Exophiala aquamarina CBS 119918</name>
    <dbReference type="NCBI Taxonomy" id="1182545"/>
    <lineage>
        <taxon>Eukaryota</taxon>
        <taxon>Fungi</taxon>
        <taxon>Dikarya</taxon>
        <taxon>Ascomycota</taxon>
        <taxon>Pezizomycotina</taxon>
        <taxon>Eurotiomycetes</taxon>
        <taxon>Chaetothyriomycetidae</taxon>
        <taxon>Chaetothyriales</taxon>
        <taxon>Herpotrichiellaceae</taxon>
        <taxon>Exophiala</taxon>
    </lineage>
</organism>
<dbReference type="GO" id="GO:0046872">
    <property type="term" value="F:metal ion binding"/>
    <property type="evidence" value="ECO:0007669"/>
    <property type="project" value="UniProtKB-KW"/>
</dbReference>
<dbReference type="Proteomes" id="UP000027920">
    <property type="component" value="Unassembled WGS sequence"/>
</dbReference>
<feature type="domain" description="Metallo-beta-lactamase" evidence="6">
    <location>
        <begin position="49"/>
        <end position="210"/>
    </location>
</feature>
<keyword evidence="2" id="KW-0479">Metal-binding</keyword>
<dbReference type="STRING" id="1182545.A0A072NXQ3"/>
<dbReference type="GO" id="GO:0016787">
    <property type="term" value="F:hydrolase activity"/>
    <property type="evidence" value="ECO:0007669"/>
    <property type="project" value="UniProtKB-KW"/>
</dbReference>
<dbReference type="OrthoDB" id="10250730at2759"/>
<dbReference type="Gene3D" id="3.60.15.10">
    <property type="entry name" value="Ribonuclease Z/Hydroxyacylglutathione hydrolase-like"/>
    <property type="match status" value="1"/>
</dbReference>
<gene>
    <name evidence="7" type="ORF">A1O9_11617</name>
</gene>
<feature type="region of interest" description="Disordered" evidence="5">
    <location>
        <begin position="380"/>
        <end position="405"/>
    </location>
</feature>
<sequence>MPDKLTVPPSENTVRVRMIDSTARFTLQAESFFEPSQRGLQCYEVPDVAFLIDHEPSGRAVMFDLGVRKDYWNLPKVMLHRLSTDIISNVKIDSDVPDILLENGIMLEKISAVIWSHYHWDHIGDMSLFPFSTSLVVGPGFKAAPNLLPGYPLKEDSPVSANAFTGRDLEEIDFSQSELTIGGFRAFDFFSDGSFYLLDTPGHCIGHICGFARTSVGPESSFVFLGGDICHFAGCFRPSPDSPLPPIIPAGILDANDDHSDPFPATTFTNSYSAARPDEDPLSTPFSKISTIPTSAFAFPDVSQQTVEKLIAFDTSPQVLICFAHDQSLPLFLPTMNTSPKECLNDWRSKGLKEQCHWDWLNILPTGKSSGRTPVVQEMWKDGKPWPGGKDKLRAKSRGEDVTEL</sequence>
<proteinExistence type="inferred from homology"/>
<protein>
    <recommendedName>
        <fullName evidence="6">Metallo-beta-lactamase domain-containing protein</fullName>
    </recommendedName>
</protein>
<evidence type="ECO:0000313" key="7">
    <source>
        <dbReference type="EMBL" id="KEF52376.1"/>
    </source>
</evidence>
<name>A0A072NXQ3_9EURO</name>
<evidence type="ECO:0000256" key="4">
    <source>
        <dbReference type="ARBA" id="ARBA00022833"/>
    </source>
</evidence>
<reference evidence="7 8" key="1">
    <citation type="submission" date="2013-03" db="EMBL/GenBank/DDBJ databases">
        <title>The Genome Sequence of Exophiala aquamarina CBS 119918.</title>
        <authorList>
            <consortium name="The Broad Institute Genomics Platform"/>
            <person name="Cuomo C."/>
            <person name="de Hoog S."/>
            <person name="Gorbushina A."/>
            <person name="Walker B."/>
            <person name="Young S.K."/>
            <person name="Zeng Q."/>
            <person name="Gargeya S."/>
            <person name="Fitzgerald M."/>
            <person name="Haas B."/>
            <person name="Abouelleil A."/>
            <person name="Allen A.W."/>
            <person name="Alvarado L."/>
            <person name="Arachchi H.M."/>
            <person name="Berlin A.M."/>
            <person name="Chapman S.B."/>
            <person name="Gainer-Dewar J."/>
            <person name="Goldberg J."/>
            <person name="Griggs A."/>
            <person name="Gujja S."/>
            <person name="Hansen M."/>
            <person name="Howarth C."/>
            <person name="Imamovic A."/>
            <person name="Ireland A."/>
            <person name="Larimer J."/>
            <person name="McCowan C."/>
            <person name="Murphy C."/>
            <person name="Pearson M."/>
            <person name="Poon T.W."/>
            <person name="Priest M."/>
            <person name="Roberts A."/>
            <person name="Saif S."/>
            <person name="Shea T."/>
            <person name="Sisk P."/>
            <person name="Sykes S."/>
            <person name="Wortman J."/>
            <person name="Nusbaum C."/>
            <person name="Birren B."/>
        </authorList>
    </citation>
    <scope>NUCLEOTIDE SEQUENCE [LARGE SCALE GENOMIC DNA]</scope>
    <source>
        <strain evidence="7 8">CBS 119918</strain>
    </source>
</reference>
<dbReference type="SUPFAM" id="SSF56281">
    <property type="entry name" value="Metallo-hydrolase/oxidoreductase"/>
    <property type="match status" value="1"/>
</dbReference>
<keyword evidence="4" id="KW-0862">Zinc</keyword>
<evidence type="ECO:0000256" key="2">
    <source>
        <dbReference type="ARBA" id="ARBA00022723"/>
    </source>
</evidence>
<dbReference type="HOGENOM" id="CLU_030571_1_0_1"/>
<comment type="caution">
    <text evidence="7">The sequence shown here is derived from an EMBL/GenBank/DDBJ whole genome shotgun (WGS) entry which is preliminary data.</text>
</comment>
<dbReference type="GeneID" id="25286514"/>
<evidence type="ECO:0000256" key="1">
    <source>
        <dbReference type="ARBA" id="ARBA00007749"/>
    </source>
</evidence>
<keyword evidence="3" id="KW-0378">Hydrolase</keyword>
<dbReference type="PANTHER" id="PTHR42978">
    <property type="entry name" value="QUORUM-QUENCHING LACTONASE YTNP-RELATED-RELATED"/>
    <property type="match status" value="1"/>
</dbReference>
<evidence type="ECO:0000313" key="8">
    <source>
        <dbReference type="Proteomes" id="UP000027920"/>
    </source>
</evidence>
<evidence type="ECO:0000256" key="3">
    <source>
        <dbReference type="ARBA" id="ARBA00022801"/>
    </source>
</evidence>
<dbReference type="CDD" id="cd07730">
    <property type="entry name" value="metallo-hydrolase-like_MBL-fold"/>
    <property type="match status" value="1"/>
</dbReference>
<evidence type="ECO:0000256" key="5">
    <source>
        <dbReference type="SAM" id="MobiDB-lite"/>
    </source>
</evidence>
<accession>A0A072NXQ3</accession>
<dbReference type="InterPro" id="IPR001279">
    <property type="entry name" value="Metallo-B-lactamas"/>
</dbReference>
<keyword evidence="8" id="KW-1185">Reference proteome</keyword>
<dbReference type="EMBL" id="AMGV01000018">
    <property type="protein sequence ID" value="KEF52376.1"/>
    <property type="molecule type" value="Genomic_DNA"/>
</dbReference>
<dbReference type="InterPro" id="IPR051013">
    <property type="entry name" value="MBL_superfamily_lactonases"/>
</dbReference>
<dbReference type="PANTHER" id="PTHR42978:SF5">
    <property type="entry name" value="METALLO-BETA-LACTAMASE DOMAIN-CONTAINING PROTEIN"/>
    <property type="match status" value="1"/>
</dbReference>
<dbReference type="Pfam" id="PF00753">
    <property type="entry name" value="Lactamase_B"/>
    <property type="match status" value="1"/>
</dbReference>
<comment type="similarity">
    <text evidence="1">Belongs to the metallo-beta-lactamase superfamily.</text>
</comment>
<dbReference type="AlphaFoldDB" id="A0A072NXQ3"/>
<evidence type="ECO:0000259" key="6">
    <source>
        <dbReference type="Pfam" id="PF00753"/>
    </source>
</evidence>
<dbReference type="InterPro" id="IPR036866">
    <property type="entry name" value="RibonucZ/Hydroxyglut_hydro"/>
</dbReference>
<dbReference type="VEuPathDB" id="FungiDB:A1O9_11617"/>